<comment type="subcellular location">
    <subcellularLocation>
        <location evidence="2">Membrane</location>
        <topology evidence="2">Single-pass membrane protein</topology>
    </subcellularLocation>
    <subcellularLocation>
        <location evidence="1">Nucleus</location>
    </subcellularLocation>
</comment>
<dbReference type="SUPFAM" id="SSF57850">
    <property type="entry name" value="RING/U-box"/>
    <property type="match status" value="1"/>
</dbReference>
<comment type="pathway">
    <text evidence="3">Protein modification; protein ubiquitination.</text>
</comment>
<keyword evidence="11" id="KW-0408">Iron</keyword>
<gene>
    <name evidence="22" type="primary">LOC110418238</name>
</gene>
<evidence type="ECO:0000256" key="8">
    <source>
        <dbReference type="ARBA" id="ARBA00022786"/>
    </source>
</evidence>
<dbReference type="InterPro" id="IPR039512">
    <property type="entry name" value="RCHY1_zinc-ribbon"/>
</dbReference>
<evidence type="ECO:0000259" key="19">
    <source>
        <dbReference type="PROSITE" id="PS51266"/>
    </source>
</evidence>
<dbReference type="CDD" id="cd16464">
    <property type="entry name" value="RING-H2_Pirh2-like"/>
    <property type="match status" value="1"/>
</dbReference>
<feature type="domain" description="RING-type" evidence="18">
    <location>
        <begin position="1161"/>
        <end position="1203"/>
    </location>
</feature>
<feature type="domain" description="CHY-type" evidence="19">
    <location>
        <begin position="1025"/>
        <end position="1094"/>
    </location>
</feature>
<keyword evidence="5" id="KW-0812">Transmembrane</keyword>
<dbReference type="Gene3D" id="3.30.40.10">
    <property type="entry name" value="Zinc/RING finger domain, C3HC4 (zinc finger)"/>
    <property type="match status" value="1"/>
</dbReference>
<dbReference type="InterPro" id="IPR037275">
    <property type="entry name" value="Znf_CTCHY_sf"/>
</dbReference>
<dbReference type="SUPFAM" id="SSF161245">
    <property type="entry name" value="Zinc hairpin stack"/>
    <property type="match status" value="1"/>
</dbReference>
<dbReference type="SMART" id="SM00184">
    <property type="entry name" value="RING"/>
    <property type="match status" value="1"/>
</dbReference>
<evidence type="ECO:0000256" key="9">
    <source>
        <dbReference type="ARBA" id="ARBA00022833"/>
    </source>
</evidence>
<feature type="region of interest" description="Disordered" evidence="17">
    <location>
        <begin position="923"/>
        <end position="943"/>
    </location>
</feature>
<dbReference type="PANTHER" id="PTHR21319:SF39">
    <property type="entry name" value="ZINC FINGER PROTEIN"/>
    <property type="match status" value="1"/>
</dbReference>
<dbReference type="GO" id="GO:0034756">
    <property type="term" value="P:regulation of iron ion transport"/>
    <property type="evidence" value="ECO:0007669"/>
    <property type="project" value="UniProtKB-ARBA"/>
</dbReference>
<keyword evidence="10" id="KW-1133">Transmembrane helix</keyword>
<dbReference type="Gene3D" id="2.20.28.10">
    <property type="match status" value="1"/>
</dbReference>
<dbReference type="OrthoDB" id="411372at2759"/>
<protein>
    <submittedName>
        <fullName evidence="22">Zinc finger protein BRUTUS-like At1g74770 isoform X1</fullName>
    </submittedName>
</protein>
<evidence type="ECO:0000313" key="21">
    <source>
        <dbReference type="Proteomes" id="UP000504621"/>
    </source>
</evidence>
<feature type="region of interest" description="Disordered" evidence="17">
    <location>
        <begin position="1"/>
        <end position="25"/>
    </location>
</feature>
<evidence type="ECO:0000256" key="15">
    <source>
        <dbReference type="ARBA" id="ARBA00063786"/>
    </source>
</evidence>
<evidence type="ECO:0000256" key="13">
    <source>
        <dbReference type="ARBA" id="ARBA00023242"/>
    </source>
</evidence>
<evidence type="ECO:0000256" key="5">
    <source>
        <dbReference type="ARBA" id="ARBA00022692"/>
    </source>
</evidence>
<dbReference type="InterPro" id="IPR013083">
    <property type="entry name" value="Znf_RING/FYVE/PHD"/>
</dbReference>
<dbReference type="PROSITE" id="PS50089">
    <property type="entry name" value="ZF_RING_2"/>
    <property type="match status" value="1"/>
</dbReference>
<evidence type="ECO:0000256" key="3">
    <source>
        <dbReference type="ARBA" id="ARBA00004906"/>
    </source>
</evidence>
<proteinExistence type="predicted"/>
<dbReference type="GO" id="GO:0016020">
    <property type="term" value="C:membrane"/>
    <property type="evidence" value="ECO:0007669"/>
    <property type="project" value="UniProtKB-SubCell"/>
</dbReference>
<evidence type="ECO:0000256" key="17">
    <source>
        <dbReference type="SAM" id="MobiDB-lite"/>
    </source>
</evidence>
<feature type="compositionally biased region" description="Basic and acidic residues" evidence="17">
    <location>
        <begin position="9"/>
        <end position="18"/>
    </location>
</feature>
<feature type="compositionally biased region" description="Basic and acidic residues" evidence="17">
    <location>
        <begin position="923"/>
        <end position="940"/>
    </location>
</feature>
<keyword evidence="9" id="KW-0862">Zinc</keyword>
<feature type="domain" description="CTCHY-type" evidence="20">
    <location>
        <begin position="1097"/>
        <end position="1160"/>
    </location>
</feature>
<evidence type="ECO:0000259" key="20">
    <source>
        <dbReference type="PROSITE" id="PS51270"/>
    </source>
</evidence>
<name>A0A6J1AID4_9ROSI</name>
<dbReference type="GO" id="GO:0016874">
    <property type="term" value="F:ligase activity"/>
    <property type="evidence" value="ECO:0007669"/>
    <property type="project" value="UniProtKB-KW"/>
</dbReference>
<evidence type="ECO:0000256" key="2">
    <source>
        <dbReference type="ARBA" id="ARBA00004167"/>
    </source>
</evidence>
<dbReference type="GO" id="GO:0005634">
    <property type="term" value="C:nucleus"/>
    <property type="evidence" value="ECO:0007669"/>
    <property type="project" value="UniProtKB-SubCell"/>
</dbReference>
<dbReference type="Pfam" id="PF05495">
    <property type="entry name" value="zf-CHY"/>
    <property type="match status" value="1"/>
</dbReference>
<keyword evidence="8" id="KW-0833">Ubl conjugation pathway</keyword>
<evidence type="ECO:0000256" key="1">
    <source>
        <dbReference type="ARBA" id="ARBA00004123"/>
    </source>
</evidence>
<dbReference type="FunFam" id="3.30.40.10:FF:000208">
    <property type="entry name" value="Zinc finger protein-related isoform 1"/>
    <property type="match status" value="1"/>
</dbReference>
<sequence>MGGGLAPKDPPDKEEERPSPSSSPWLSPSLAGVRLADAPILILVYFHEAIRAELSELRRVAVAAAADEKSESHSREFAVELSGRFEFLKLVCKYHCAAEDEVVFLALDAHVKNVACTYSLEHESIDDLFDSVFCCLNVFDGSKSTSKASQELVFCIGTIQSSICKHMLKEEKQVFPLLVKRFSSQEQASLVWQFIGSIPIILLEDFLPWMISFFHPDEQEEITNCIKEVVPKEKSLQEVVVSWLGKKHQTTFGFHTELAKGVRPLDGPATIKGKFNFNFIKRPLGWKKVYCFQTSAGNNPVDGLLLWHGAIQKDLKEILLELHQIKISSCFQNIDFVVLQLKFLVDIIIFYSNALEKFFYPVLVDVCNSQLSLPTQHLYIACHIEHLQHLLHYNDQKGVATNEFVEKLFQNLESFVMNVDKQFGLQEKEVFPVISKNCSQEMQQQLLCMSLYVLPLGLLKLVITWFAGHLSEDESRSILRNINQGSSLVNKSFASLLLEWFHLGYSGKTSVESFRRDLEKMFSNRCSFLPEPIEEDAESSCLLSDMLLCKGPKSELVKPVFVNKEKKGLSFSSADFHGIKQFDTSYCSGINLHIFFPKTIRASYTFSKFPGERSCVDSAVTEPLPMDLIFFFHRAIKKDLDYLVLGSARLAENVGFLMEFRQRFNLIQLLYQIHSDAEDEIAFPALEAKGKLQNISHSYTIDHKLEVENFSKISLILDEMYELHITPSNGESKTLDRVVKHQQLCVNLHDACKSMHKLLSDHVHREEVELWPLFRECFSLEEQEKIIRSMLGRTGAEILQGMIPWLMASLTSDEQQSVMSLWHKATRNTMFDEWLEEWWEGHKIAKAAEESTTPSWTTDPLEIISTYLPKILDEQEAICDNFLSANSIGADIELLGMSNLDHKAKAFKGDEKFSECSGLFSRSNDKKSNEVADLKDRTNEPDQNFQVTENSGQCKHVLTMSQEDLEAAIRKVFSDTSLDPERKSHVMQNLLMSRWILKQQIYNLEVNKSNNGEEIQGKHPSYRDPQKLALGCKHYKRNCKLLAACCNQLYTCIRCHDEVADHSLDRKSVTKMMCMKCLIIQPIGSMCSTASCNDISMGKYYCRICKLFDDERQIYHCPYCNLCRVGKGLGIDYFHCMNCNACMSRSLSVHICREKSFEDNCPICHEDIFTSRAPVKALPCGHLMHSFCFQGYTCTHYTCPICSKSLGDMQDVLQVYFRMLDALLAEEKIPDEYNGRTQVILCNDCEKKGTAPFHWLYHKCSYCGSYNTRVL</sequence>
<keyword evidence="6" id="KW-0479">Metal-binding</keyword>
<evidence type="ECO:0000256" key="14">
    <source>
        <dbReference type="ARBA" id="ARBA00053847"/>
    </source>
</evidence>
<dbReference type="Proteomes" id="UP000504621">
    <property type="component" value="Unplaced"/>
</dbReference>
<organism evidence="21 22">
    <name type="scientific">Herrania umbratica</name>
    <dbReference type="NCBI Taxonomy" id="108875"/>
    <lineage>
        <taxon>Eukaryota</taxon>
        <taxon>Viridiplantae</taxon>
        <taxon>Streptophyta</taxon>
        <taxon>Embryophyta</taxon>
        <taxon>Tracheophyta</taxon>
        <taxon>Spermatophyta</taxon>
        <taxon>Magnoliopsida</taxon>
        <taxon>eudicotyledons</taxon>
        <taxon>Gunneridae</taxon>
        <taxon>Pentapetalae</taxon>
        <taxon>rosids</taxon>
        <taxon>malvids</taxon>
        <taxon>Malvales</taxon>
        <taxon>Malvaceae</taxon>
        <taxon>Byttnerioideae</taxon>
        <taxon>Herrania</taxon>
    </lineage>
</organism>
<keyword evidence="21" id="KW-1185">Reference proteome</keyword>
<evidence type="ECO:0000313" key="22">
    <source>
        <dbReference type="RefSeq" id="XP_021286581.1"/>
    </source>
</evidence>
<dbReference type="InterPro" id="IPR008913">
    <property type="entry name" value="Znf_CHY"/>
</dbReference>
<dbReference type="CDD" id="cd12108">
    <property type="entry name" value="Hr-like"/>
    <property type="match status" value="2"/>
</dbReference>
<dbReference type="SUPFAM" id="SSF161219">
    <property type="entry name" value="CHY zinc finger-like"/>
    <property type="match status" value="1"/>
</dbReference>
<keyword evidence="13" id="KW-0539">Nucleus</keyword>
<dbReference type="GO" id="GO:0016567">
    <property type="term" value="P:protein ubiquitination"/>
    <property type="evidence" value="ECO:0007669"/>
    <property type="project" value="TreeGrafter"/>
</dbReference>
<dbReference type="Pfam" id="PF14599">
    <property type="entry name" value="zinc_ribbon_6"/>
    <property type="match status" value="1"/>
</dbReference>
<evidence type="ECO:0000256" key="12">
    <source>
        <dbReference type="ARBA" id="ARBA00023136"/>
    </source>
</evidence>
<dbReference type="FunFam" id="1.20.120.520:FF:000009">
    <property type="entry name" value="Zinc finger protein BRUTUS"/>
    <property type="match status" value="1"/>
</dbReference>
<dbReference type="InterPro" id="IPR037274">
    <property type="entry name" value="Znf_CHY_sf"/>
</dbReference>
<dbReference type="PROSITE" id="PS51270">
    <property type="entry name" value="ZF_CTCHY"/>
    <property type="match status" value="1"/>
</dbReference>
<dbReference type="InterPro" id="IPR017921">
    <property type="entry name" value="Znf_CTCHY"/>
</dbReference>
<keyword evidence="7 16" id="KW-0863">Zinc-finger</keyword>
<dbReference type="PROSITE" id="PS51266">
    <property type="entry name" value="ZF_CHY"/>
    <property type="match status" value="1"/>
</dbReference>
<evidence type="ECO:0000256" key="4">
    <source>
        <dbReference type="ARBA" id="ARBA00022598"/>
    </source>
</evidence>
<dbReference type="GeneID" id="110418238"/>
<dbReference type="Pfam" id="PF13639">
    <property type="entry name" value="zf-RING_2"/>
    <property type="match status" value="1"/>
</dbReference>
<dbReference type="GO" id="GO:0008270">
    <property type="term" value="F:zinc ion binding"/>
    <property type="evidence" value="ECO:0007669"/>
    <property type="project" value="UniProtKB-KW"/>
</dbReference>
<dbReference type="GO" id="GO:0006511">
    <property type="term" value="P:ubiquitin-dependent protein catabolic process"/>
    <property type="evidence" value="ECO:0007669"/>
    <property type="project" value="TreeGrafter"/>
</dbReference>
<evidence type="ECO:0000256" key="6">
    <source>
        <dbReference type="ARBA" id="ARBA00022723"/>
    </source>
</evidence>
<keyword evidence="4" id="KW-0436">Ligase</keyword>
<dbReference type="PANTHER" id="PTHR21319">
    <property type="entry name" value="RING FINGER AND CHY ZINC FINGER DOMAIN-CONTAINING PROTEIN 1"/>
    <property type="match status" value="1"/>
</dbReference>
<evidence type="ECO:0000256" key="16">
    <source>
        <dbReference type="PROSITE-ProRule" id="PRU00601"/>
    </source>
</evidence>
<comment type="function">
    <text evidence="14">Probable E3 ubiquitin-protein ligase that may regulate the response to iron deficiency and thus contributes to iron homeostasis.</text>
</comment>
<evidence type="ECO:0000256" key="7">
    <source>
        <dbReference type="ARBA" id="ARBA00022771"/>
    </source>
</evidence>
<dbReference type="InterPro" id="IPR012312">
    <property type="entry name" value="Hemerythrin-like"/>
</dbReference>
<evidence type="ECO:0000256" key="10">
    <source>
        <dbReference type="ARBA" id="ARBA00022989"/>
    </source>
</evidence>
<comment type="subunit">
    <text evidence="15">Binds zinc and iron ions.</text>
</comment>
<reference evidence="22" key="1">
    <citation type="submission" date="2025-08" db="UniProtKB">
        <authorList>
            <consortium name="RefSeq"/>
        </authorList>
    </citation>
    <scope>IDENTIFICATION</scope>
    <source>
        <tissue evidence="22">Leaf</tissue>
    </source>
</reference>
<dbReference type="AlphaFoldDB" id="A0A6J1AID4"/>
<dbReference type="Pfam" id="PF01814">
    <property type="entry name" value="Hemerythrin"/>
    <property type="match status" value="1"/>
</dbReference>
<accession>A0A6J1AID4</accession>
<dbReference type="InterPro" id="IPR001841">
    <property type="entry name" value="Znf_RING"/>
</dbReference>
<dbReference type="RefSeq" id="XP_021286581.1">
    <property type="nucleotide sequence ID" value="XM_021430906.1"/>
</dbReference>
<dbReference type="GO" id="GO:0098711">
    <property type="term" value="P:iron ion import across plasma membrane"/>
    <property type="evidence" value="ECO:0007669"/>
    <property type="project" value="UniProtKB-ARBA"/>
</dbReference>
<evidence type="ECO:0000259" key="18">
    <source>
        <dbReference type="PROSITE" id="PS50089"/>
    </source>
</evidence>
<evidence type="ECO:0000256" key="11">
    <source>
        <dbReference type="ARBA" id="ARBA00023004"/>
    </source>
</evidence>
<dbReference type="Gene3D" id="1.20.120.520">
    <property type="entry name" value="nmb1532 protein domain like"/>
    <property type="match status" value="2"/>
</dbReference>
<dbReference type="GO" id="GO:0061630">
    <property type="term" value="F:ubiquitin protein ligase activity"/>
    <property type="evidence" value="ECO:0007669"/>
    <property type="project" value="UniProtKB-ARBA"/>
</dbReference>
<keyword evidence="12" id="KW-0472">Membrane</keyword>